<dbReference type="SUPFAM" id="SSF69318">
    <property type="entry name" value="Integrin alpha N-terminal domain"/>
    <property type="match status" value="1"/>
</dbReference>
<evidence type="ECO:0000259" key="4">
    <source>
        <dbReference type="Pfam" id="PF18962"/>
    </source>
</evidence>
<evidence type="ECO:0000256" key="2">
    <source>
        <dbReference type="SAM" id="SignalP"/>
    </source>
</evidence>
<evidence type="ECO:0000313" key="6">
    <source>
        <dbReference type="Proteomes" id="UP000198846"/>
    </source>
</evidence>
<evidence type="ECO:0000259" key="3">
    <source>
        <dbReference type="Pfam" id="PF07593"/>
    </source>
</evidence>
<dbReference type="NCBIfam" id="TIGR04183">
    <property type="entry name" value="Por_Secre_tail"/>
    <property type="match status" value="1"/>
</dbReference>
<dbReference type="Proteomes" id="UP000198846">
    <property type="component" value="Unassembled WGS sequence"/>
</dbReference>
<feature type="signal peptide" evidence="2">
    <location>
        <begin position="1"/>
        <end position="19"/>
    </location>
</feature>
<proteinExistence type="predicted"/>
<reference evidence="5 6" key="1">
    <citation type="submission" date="2016-10" db="EMBL/GenBank/DDBJ databases">
        <authorList>
            <person name="de Groot N.N."/>
        </authorList>
    </citation>
    <scope>NUCLEOTIDE SEQUENCE [LARGE SCALE GENOMIC DNA]</scope>
    <source>
        <strain evidence="5 6">DSM 23842</strain>
    </source>
</reference>
<dbReference type="Gene3D" id="2.130.10.130">
    <property type="entry name" value="Integrin alpha, N-terminal"/>
    <property type="match status" value="2"/>
</dbReference>
<feature type="domain" description="Secretion system C-terminal sorting" evidence="4">
    <location>
        <begin position="501"/>
        <end position="573"/>
    </location>
</feature>
<feature type="domain" description="ASPIC/UnbV" evidence="3">
    <location>
        <begin position="410"/>
        <end position="480"/>
    </location>
</feature>
<dbReference type="Pfam" id="PF13517">
    <property type="entry name" value="FG-GAP_3"/>
    <property type="match status" value="4"/>
</dbReference>
<gene>
    <name evidence="5" type="ORF">SAMN04487990_10410</name>
</gene>
<evidence type="ECO:0000313" key="5">
    <source>
        <dbReference type="EMBL" id="SDZ90794.1"/>
    </source>
</evidence>
<dbReference type="InterPro" id="IPR028994">
    <property type="entry name" value="Integrin_alpha_N"/>
</dbReference>
<organism evidence="5 6">
    <name type="scientific">Bizionia paragorgiae</name>
    <dbReference type="NCBI Taxonomy" id="283786"/>
    <lineage>
        <taxon>Bacteria</taxon>
        <taxon>Pseudomonadati</taxon>
        <taxon>Bacteroidota</taxon>
        <taxon>Flavobacteriia</taxon>
        <taxon>Flavobacteriales</taxon>
        <taxon>Flavobacteriaceae</taxon>
        <taxon>Bizionia</taxon>
    </lineage>
</organism>
<name>A0A1H3WWP1_BIZPA</name>
<dbReference type="PANTHER" id="PTHR16026">
    <property type="entry name" value="CARTILAGE ACIDIC PROTEIN 1"/>
    <property type="match status" value="1"/>
</dbReference>
<keyword evidence="6" id="KW-1185">Reference proteome</keyword>
<evidence type="ECO:0000256" key="1">
    <source>
        <dbReference type="ARBA" id="ARBA00022729"/>
    </source>
</evidence>
<dbReference type="Pfam" id="PF07593">
    <property type="entry name" value="UnbV_ASPIC"/>
    <property type="match status" value="1"/>
</dbReference>
<protein>
    <submittedName>
        <fullName evidence="5">Por secretion system C-terminal sorting domain-containing protein</fullName>
    </submittedName>
</protein>
<dbReference type="PANTHER" id="PTHR16026:SF0">
    <property type="entry name" value="CARTILAGE ACIDIC PROTEIN 1"/>
    <property type="match status" value="1"/>
</dbReference>
<dbReference type="InterPro" id="IPR026444">
    <property type="entry name" value="Secre_tail"/>
</dbReference>
<dbReference type="EMBL" id="FNQK01000004">
    <property type="protein sequence ID" value="SDZ90794.1"/>
    <property type="molecule type" value="Genomic_DNA"/>
</dbReference>
<feature type="chain" id="PRO_5011587144" evidence="2">
    <location>
        <begin position="20"/>
        <end position="582"/>
    </location>
</feature>
<dbReference type="STRING" id="283786.SAMN04487990_10410"/>
<dbReference type="OrthoDB" id="9816120at2"/>
<dbReference type="InterPro" id="IPR011519">
    <property type="entry name" value="UnbV_ASPIC"/>
</dbReference>
<dbReference type="Pfam" id="PF18962">
    <property type="entry name" value="Por_Secre_tail"/>
    <property type="match status" value="1"/>
</dbReference>
<dbReference type="RefSeq" id="WP_092132482.1">
    <property type="nucleotide sequence ID" value="NZ_FNQK01000004.1"/>
</dbReference>
<keyword evidence="1 2" id="KW-0732">Signal</keyword>
<accession>A0A1H3WWP1</accession>
<dbReference type="AlphaFoldDB" id="A0A1H3WWP1"/>
<dbReference type="InterPro" id="IPR013517">
    <property type="entry name" value="FG-GAP"/>
</dbReference>
<sequence>MKITALSICMLLTITSLHSQSFEATNLPDITTTASGSRSANFVDVNGDGWDDIFFSNGPSGGQNNLLYINNTDETFTTVTSGDMVSDGSSSDGTSFADVDNDGDLDAFVVTWASGLSGKNYFYRNDGSGSFTHEPSVTSGVFTFSEMATWIDVNNDQKLDLFFTSSAGNAVNRYYENQGDGSFTAVSNLPITNEFLATRSVDWVDYDNDGDCDLFLTNENNTANSLFRNDGPNNFTKITNLSIVSDSKSSSGSSWADIDNDGDYDLFIANWNNQNNQLFRNDNGVFTEITSSVIASGGGNSFGSAFADIDNDGDLDLFVCNAFSNTQTNNFVYINDGNGNFTQDTTSDLALHSGWTFGCAFGDYNNDGWLDLILANTLNENQNNSLFKNTGTGNNWIKINCKGTVSNTSAVGTKVRMKANINGSDVWQTRRIAASTGYNSQNSYTVHFGLGNATSVDELEITWPIGTVQTFTNLNVNTTYNSVENMTLSTPEFKRKSTSKLYPNPVGDTLNMDIELNKSYSNLTLLIYDLKGTLVSKISKLETSNKSLQTALNVSPLTTGTYLYTLQTASGQSLLSGKFIKK</sequence>
<dbReference type="InterPro" id="IPR027039">
    <property type="entry name" value="Crtac1"/>
</dbReference>